<reference evidence="8 9" key="1">
    <citation type="submission" date="2018-01" db="EMBL/GenBank/DDBJ databases">
        <title>Saezia sanguinis gen. nov., sp. nov., in the order Burkholderiales isolated from human blood.</title>
        <authorList>
            <person name="Medina-Pascual M.J."/>
            <person name="Valdezate S."/>
            <person name="Monzon S."/>
            <person name="Cuesta I."/>
            <person name="Carrasco G."/>
            <person name="Villalon P."/>
            <person name="Saez-Nieto J.A."/>
        </authorList>
    </citation>
    <scope>NUCLEOTIDE SEQUENCE [LARGE SCALE GENOMIC DNA]</scope>
    <source>
        <strain evidence="8 9">CNM695-12</strain>
    </source>
</reference>
<evidence type="ECO:0000256" key="3">
    <source>
        <dbReference type="ARBA" id="ARBA00022475"/>
    </source>
</evidence>
<evidence type="ECO:0000256" key="1">
    <source>
        <dbReference type="ARBA" id="ARBA00004651"/>
    </source>
</evidence>
<comment type="caution">
    <text evidence="8">The sequence shown here is derived from an EMBL/GenBank/DDBJ whole genome shotgun (WGS) entry which is preliminary data.</text>
</comment>
<keyword evidence="6 7" id="KW-0472">Membrane</keyword>
<feature type="transmembrane region" description="Helical" evidence="7">
    <location>
        <begin position="12"/>
        <end position="30"/>
    </location>
</feature>
<keyword evidence="4 7" id="KW-0812">Transmembrane</keyword>
<accession>A0A433SFW3</accession>
<comment type="similarity">
    <text evidence="2">Belongs to the DoxX family.</text>
</comment>
<dbReference type="Proteomes" id="UP000286947">
    <property type="component" value="Unassembled WGS sequence"/>
</dbReference>
<dbReference type="GO" id="GO:0005886">
    <property type="term" value="C:plasma membrane"/>
    <property type="evidence" value="ECO:0007669"/>
    <property type="project" value="UniProtKB-SubCell"/>
</dbReference>
<evidence type="ECO:0000313" key="8">
    <source>
        <dbReference type="EMBL" id="RUS67600.1"/>
    </source>
</evidence>
<evidence type="ECO:0000256" key="2">
    <source>
        <dbReference type="ARBA" id="ARBA00006679"/>
    </source>
</evidence>
<dbReference type="AlphaFoldDB" id="A0A433SFW3"/>
<feature type="transmembrane region" description="Helical" evidence="7">
    <location>
        <begin position="79"/>
        <end position="97"/>
    </location>
</feature>
<dbReference type="PANTHER" id="PTHR33452:SF1">
    <property type="entry name" value="INNER MEMBRANE PROTEIN YPHA-RELATED"/>
    <property type="match status" value="1"/>
</dbReference>
<evidence type="ECO:0000256" key="5">
    <source>
        <dbReference type="ARBA" id="ARBA00022989"/>
    </source>
</evidence>
<dbReference type="OrthoDB" id="9792760at2"/>
<evidence type="ECO:0000256" key="7">
    <source>
        <dbReference type="SAM" id="Phobius"/>
    </source>
</evidence>
<dbReference type="PANTHER" id="PTHR33452">
    <property type="entry name" value="OXIDOREDUCTASE CATD-RELATED"/>
    <property type="match status" value="1"/>
</dbReference>
<feature type="transmembrane region" description="Helical" evidence="7">
    <location>
        <begin position="50"/>
        <end position="72"/>
    </location>
</feature>
<keyword evidence="5 7" id="KW-1133">Transmembrane helix</keyword>
<protein>
    <submittedName>
        <fullName evidence="8">Inner membrane protein YqjF</fullName>
    </submittedName>
</protein>
<gene>
    <name evidence="8" type="primary">yqjF</name>
    <name evidence="8" type="ORF">CUZ56_00075</name>
</gene>
<dbReference type="RefSeq" id="WP_126977122.1">
    <property type="nucleotide sequence ID" value="NZ_PQSP01000001.1"/>
</dbReference>
<keyword evidence="9" id="KW-1185">Reference proteome</keyword>
<feature type="transmembrane region" description="Helical" evidence="7">
    <location>
        <begin position="109"/>
        <end position="129"/>
    </location>
</feature>
<evidence type="ECO:0000256" key="4">
    <source>
        <dbReference type="ARBA" id="ARBA00022692"/>
    </source>
</evidence>
<comment type="subcellular location">
    <subcellularLocation>
        <location evidence="1">Cell membrane</location>
        <topology evidence="1">Multi-pass membrane protein</topology>
    </subcellularLocation>
</comment>
<dbReference type="InterPro" id="IPR051907">
    <property type="entry name" value="DoxX-like_oxidoreductase"/>
</dbReference>
<keyword evidence="3" id="KW-1003">Cell membrane</keyword>
<evidence type="ECO:0000256" key="6">
    <source>
        <dbReference type="ARBA" id="ARBA00023136"/>
    </source>
</evidence>
<organism evidence="8 9">
    <name type="scientific">Saezia sanguinis</name>
    <dbReference type="NCBI Taxonomy" id="1965230"/>
    <lineage>
        <taxon>Bacteria</taxon>
        <taxon>Pseudomonadati</taxon>
        <taxon>Pseudomonadota</taxon>
        <taxon>Betaproteobacteria</taxon>
        <taxon>Burkholderiales</taxon>
        <taxon>Saeziaceae</taxon>
        <taxon>Saezia</taxon>
    </lineage>
</organism>
<dbReference type="Pfam" id="PF07681">
    <property type="entry name" value="DoxX"/>
    <property type="match status" value="1"/>
</dbReference>
<evidence type="ECO:0000313" key="9">
    <source>
        <dbReference type="Proteomes" id="UP000286947"/>
    </source>
</evidence>
<name>A0A433SFW3_9BURK</name>
<dbReference type="EMBL" id="PQSP01000001">
    <property type="protein sequence ID" value="RUS67600.1"/>
    <property type="molecule type" value="Genomic_DNA"/>
</dbReference>
<sequence length="158" mass="16893">MKNLQSLSQGLFPFIGRILIALYFIPSGFGKLGSGFQGAVAYATSAGLPFPTLGVIAGIVIEIAIGIAFLLGFQTKLSALVLAVFTAVAAFFFHNYWAMPAEMQMIQSILFWNHLALVGGILAFMSFGAGRWSVDSLLRQPQWSGKAEYAGARTGSHA</sequence>
<proteinExistence type="inferred from homology"/>
<dbReference type="InterPro" id="IPR032808">
    <property type="entry name" value="DoxX"/>
</dbReference>